<gene>
    <name evidence="2" type="ORF">CALCODRAFT_482680</name>
</gene>
<protein>
    <submittedName>
        <fullName evidence="2">Uncharacterized protein</fullName>
    </submittedName>
</protein>
<reference evidence="2 3" key="1">
    <citation type="journal article" date="2016" name="Mol. Biol. Evol.">
        <title>Comparative Genomics of Early-Diverging Mushroom-Forming Fungi Provides Insights into the Origins of Lignocellulose Decay Capabilities.</title>
        <authorList>
            <person name="Nagy L.G."/>
            <person name="Riley R."/>
            <person name="Tritt A."/>
            <person name="Adam C."/>
            <person name="Daum C."/>
            <person name="Floudas D."/>
            <person name="Sun H."/>
            <person name="Yadav J.S."/>
            <person name="Pangilinan J."/>
            <person name="Larsson K.H."/>
            <person name="Matsuura K."/>
            <person name="Barry K."/>
            <person name="Labutti K."/>
            <person name="Kuo R."/>
            <person name="Ohm R.A."/>
            <person name="Bhattacharya S.S."/>
            <person name="Shirouzu T."/>
            <person name="Yoshinaga Y."/>
            <person name="Martin F.M."/>
            <person name="Grigoriev I.V."/>
            <person name="Hibbett D.S."/>
        </authorList>
    </citation>
    <scope>NUCLEOTIDE SEQUENCE [LARGE SCALE GENOMIC DNA]</scope>
    <source>
        <strain evidence="2 3">HHB12733</strain>
    </source>
</reference>
<dbReference type="Proteomes" id="UP000076842">
    <property type="component" value="Unassembled WGS sequence"/>
</dbReference>
<proteinExistence type="predicted"/>
<accession>A0A165GEP8</accession>
<feature type="region of interest" description="Disordered" evidence="1">
    <location>
        <begin position="243"/>
        <end position="325"/>
    </location>
</feature>
<name>A0A165GEP8_9BASI</name>
<dbReference type="AlphaFoldDB" id="A0A165GEP8"/>
<evidence type="ECO:0000313" key="3">
    <source>
        <dbReference type="Proteomes" id="UP000076842"/>
    </source>
</evidence>
<organism evidence="2 3">
    <name type="scientific">Calocera cornea HHB12733</name>
    <dbReference type="NCBI Taxonomy" id="1353952"/>
    <lineage>
        <taxon>Eukaryota</taxon>
        <taxon>Fungi</taxon>
        <taxon>Dikarya</taxon>
        <taxon>Basidiomycota</taxon>
        <taxon>Agaricomycotina</taxon>
        <taxon>Dacrymycetes</taxon>
        <taxon>Dacrymycetales</taxon>
        <taxon>Dacrymycetaceae</taxon>
        <taxon>Calocera</taxon>
    </lineage>
</organism>
<dbReference type="STRING" id="1353952.A0A165GEP8"/>
<feature type="compositionally biased region" description="Low complexity" evidence="1">
    <location>
        <begin position="257"/>
        <end position="294"/>
    </location>
</feature>
<sequence length="325" mass="35064">MAPSTPRFALTGHPLGFALPFLAADDNPTFLPPGLNELLAALALPIVEVPAIQPPANRAARQARKAALDAMLCDRYFDALERFILLSQWIDYAQEVSFQTGLRLCSGGGQEQRDVLQKRLDASWGDRIALRPHSLLAKSAATMLEAVLERRGLSYRTLPRQIAIDDWLKSVPRHQWRSSIQPGDWDFGGRLLPMPSVSPAVDLLPFVWPNWLPASARAQLGNPHFDRPFAYAATFITRANTDSPEQLQRSMAERHAWQAAHAPAAPAVVNTTSSSSSASNNASSSSSVSTSATTDIVLVTPSGPGVTASAPRAADSALRGETEAL</sequence>
<dbReference type="EMBL" id="KV423956">
    <property type="protein sequence ID" value="KZT57976.1"/>
    <property type="molecule type" value="Genomic_DNA"/>
</dbReference>
<keyword evidence="3" id="KW-1185">Reference proteome</keyword>
<dbReference type="InParanoid" id="A0A165GEP8"/>
<evidence type="ECO:0000313" key="2">
    <source>
        <dbReference type="EMBL" id="KZT57976.1"/>
    </source>
</evidence>
<evidence type="ECO:0000256" key="1">
    <source>
        <dbReference type="SAM" id="MobiDB-lite"/>
    </source>
</evidence>